<proteinExistence type="predicted"/>
<evidence type="ECO:0000313" key="2">
    <source>
        <dbReference type="Proteomes" id="UP000256388"/>
    </source>
</evidence>
<gene>
    <name evidence="1" type="ORF">DFR64_2453</name>
</gene>
<dbReference type="Proteomes" id="UP000256388">
    <property type="component" value="Unassembled WGS sequence"/>
</dbReference>
<name>A0A3E0A9L4_9CHLR</name>
<accession>A0A3E0A9L4</accession>
<comment type="caution">
    <text evidence="1">The sequence shown here is derived from an EMBL/GenBank/DDBJ whole genome shotgun (WGS) entry which is preliminary data.</text>
</comment>
<evidence type="ECO:0000313" key="1">
    <source>
        <dbReference type="EMBL" id="REG07248.1"/>
    </source>
</evidence>
<organism evidence="1 2">
    <name type="scientific">Pelolinea submarina</name>
    <dbReference type="NCBI Taxonomy" id="913107"/>
    <lineage>
        <taxon>Bacteria</taxon>
        <taxon>Bacillati</taxon>
        <taxon>Chloroflexota</taxon>
        <taxon>Anaerolineae</taxon>
        <taxon>Anaerolineales</taxon>
        <taxon>Anaerolineaceae</taxon>
        <taxon>Pelolinea</taxon>
    </lineage>
</organism>
<sequence>MTMVVEFLDKIGDLADRSPTIVILNPERGEGSRLAFRS</sequence>
<keyword evidence="2" id="KW-1185">Reference proteome</keyword>
<dbReference type="EMBL" id="QUMS01000003">
    <property type="protein sequence ID" value="REG07248.1"/>
    <property type="molecule type" value="Genomic_DNA"/>
</dbReference>
<reference evidence="1 2" key="1">
    <citation type="submission" date="2018-08" db="EMBL/GenBank/DDBJ databases">
        <title>Genomic Encyclopedia of Type Strains, Phase IV (KMG-IV): sequencing the most valuable type-strain genomes for metagenomic binning, comparative biology and taxonomic classification.</title>
        <authorList>
            <person name="Goeker M."/>
        </authorList>
    </citation>
    <scope>NUCLEOTIDE SEQUENCE [LARGE SCALE GENOMIC DNA]</scope>
    <source>
        <strain evidence="1 2">DSM 23923</strain>
    </source>
</reference>
<protein>
    <submittedName>
        <fullName evidence="1">Uncharacterized protein</fullName>
    </submittedName>
</protein>
<dbReference type="AlphaFoldDB" id="A0A3E0A9L4"/>